<dbReference type="Proteomes" id="UP000065641">
    <property type="component" value="Chromosome"/>
</dbReference>
<dbReference type="STRING" id="1249552.PS2015_2969"/>
<proteinExistence type="predicted"/>
<evidence type="ECO:0000313" key="6">
    <source>
        <dbReference type="Proteomes" id="UP000065641"/>
    </source>
</evidence>
<evidence type="ECO:0000313" key="5">
    <source>
        <dbReference type="EMBL" id="ALO47596.1"/>
    </source>
</evidence>
<dbReference type="PANTHER" id="PTHR46648">
    <property type="entry name" value="HIT FAMILY PROTEIN 1"/>
    <property type="match status" value="1"/>
</dbReference>
<dbReference type="AlphaFoldDB" id="A0A0S2KGY6"/>
<keyword evidence="6" id="KW-1185">Reference proteome</keyword>
<dbReference type="KEGG" id="pspi:PS2015_2969"/>
<protein>
    <submittedName>
        <fullName evidence="5">HIT family hydrolase</fullName>
    </submittedName>
</protein>
<dbReference type="PRINTS" id="PR00332">
    <property type="entry name" value="HISTRIAD"/>
</dbReference>
<evidence type="ECO:0000256" key="1">
    <source>
        <dbReference type="PIRSR" id="PIRSR601310-1"/>
    </source>
</evidence>
<dbReference type="EMBL" id="CP013189">
    <property type="protein sequence ID" value="ALO47596.1"/>
    <property type="molecule type" value="Genomic_DNA"/>
</dbReference>
<sequence>MSSLFTQIRLGQLPGHLLWDDGRCFAILTIKPINEGHLQLIPHEEVDHWDDMSPELTAHIFQVASTLSKTLRKLFPCEKTGLMIAGLEVRHAHLHLFPINAISDLDFSKAKDRADDAQKLTADKIRAALQEQGLTSVPAD</sequence>
<dbReference type="Gene3D" id="3.30.428.10">
    <property type="entry name" value="HIT-like"/>
    <property type="match status" value="1"/>
</dbReference>
<evidence type="ECO:0000256" key="2">
    <source>
        <dbReference type="PIRSR" id="PIRSR601310-3"/>
    </source>
</evidence>
<dbReference type="PROSITE" id="PS51084">
    <property type="entry name" value="HIT_2"/>
    <property type="match status" value="1"/>
</dbReference>
<dbReference type="GO" id="GO:0009117">
    <property type="term" value="P:nucleotide metabolic process"/>
    <property type="evidence" value="ECO:0007669"/>
    <property type="project" value="TreeGrafter"/>
</dbReference>
<dbReference type="InterPro" id="IPR036265">
    <property type="entry name" value="HIT-like_sf"/>
</dbReference>
<reference evidence="5 6" key="1">
    <citation type="submission" date="2015-11" db="EMBL/GenBank/DDBJ databases">
        <authorList>
            <person name="Zhang Y."/>
            <person name="Guo Z."/>
        </authorList>
    </citation>
    <scope>NUCLEOTIDE SEQUENCE [LARGE SCALE GENOMIC DNA]</scope>
    <source>
        <strain evidence="5 6">KCTC 32221</strain>
    </source>
</reference>
<keyword evidence="5" id="KW-0378">Hydrolase</keyword>
<evidence type="ECO:0000256" key="3">
    <source>
        <dbReference type="PROSITE-ProRule" id="PRU00464"/>
    </source>
</evidence>
<dbReference type="InterPro" id="IPR001310">
    <property type="entry name" value="Histidine_triad_HIT"/>
</dbReference>
<feature type="short sequence motif" description="Histidine triad motif" evidence="2 3">
    <location>
        <begin position="91"/>
        <end position="95"/>
    </location>
</feature>
<organism evidence="5 6">
    <name type="scientific">Pseudohongiella spirulinae</name>
    <dbReference type="NCBI Taxonomy" id="1249552"/>
    <lineage>
        <taxon>Bacteria</taxon>
        <taxon>Pseudomonadati</taxon>
        <taxon>Pseudomonadota</taxon>
        <taxon>Gammaproteobacteria</taxon>
        <taxon>Pseudomonadales</taxon>
        <taxon>Pseudohongiellaceae</taxon>
        <taxon>Pseudohongiella</taxon>
    </lineage>
</organism>
<dbReference type="InterPro" id="IPR011146">
    <property type="entry name" value="HIT-like"/>
</dbReference>
<feature type="domain" description="HIT" evidence="4">
    <location>
        <begin position="4"/>
        <end position="107"/>
    </location>
</feature>
<feature type="active site" description="Tele-AMP-histidine intermediate" evidence="1">
    <location>
        <position position="93"/>
    </location>
</feature>
<dbReference type="RefSeq" id="WP_058022972.1">
    <property type="nucleotide sequence ID" value="NZ_CP013189.1"/>
</dbReference>
<evidence type="ECO:0000259" key="4">
    <source>
        <dbReference type="PROSITE" id="PS51084"/>
    </source>
</evidence>
<dbReference type="SUPFAM" id="SSF54197">
    <property type="entry name" value="HIT-like"/>
    <property type="match status" value="1"/>
</dbReference>
<name>A0A0S2KGY6_9GAMM</name>
<accession>A0A0S2KGY6</accession>
<dbReference type="GO" id="GO:0016787">
    <property type="term" value="F:hydrolase activity"/>
    <property type="evidence" value="ECO:0007669"/>
    <property type="project" value="UniProtKB-KW"/>
</dbReference>
<gene>
    <name evidence="5" type="ORF">PS2015_2969</name>
</gene>
<dbReference type="Pfam" id="PF01230">
    <property type="entry name" value="HIT"/>
    <property type="match status" value="1"/>
</dbReference>
<dbReference type="PANTHER" id="PTHR46648:SF1">
    <property type="entry name" value="ADENOSINE 5'-MONOPHOSPHORAMIDASE HNT1"/>
    <property type="match status" value="1"/>
</dbReference>